<comment type="function">
    <text evidence="1">Is involved in generating a small heat-stable compound (Nod), an acylated oligomer of N-acetylglucosamine, that stimulates mitosis in various plant protoplasts.</text>
</comment>
<feature type="domain" description="NodB homology" evidence="7">
    <location>
        <begin position="96"/>
        <end position="271"/>
    </location>
</feature>
<dbReference type="Proteomes" id="UP000539175">
    <property type="component" value="Unassembled WGS sequence"/>
</dbReference>
<evidence type="ECO:0000256" key="2">
    <source>
        <dbReference type="ARBA" id="ARBA00010973"/>
    </source>
</evidence>
<evidence type="ECO:0000256" key="1">
    <source>
        <dbReference type="ARBA" id="ARBA00003236"/>
    </source>
</evidence>
<dbReference type="InterPro" id="IPR051398">
    <property type="entry name" value="Polysacch_Deacetylase"/>
</dbReference>
<dbReference type="EMBL" id="JACIIZ010000006">
    <property type="protein sequence ID" value="MBB6252087.1"/>
    <property type="molecule type" value="Genomic_DNA"/>
</dbReference>
<evidence type="ECO:0000313" key="9">
    <source>
        <dbReference type="Proteomes" id="UP000539175"/>
    </source>
</evidence>
<feature type="signal peptide" evidence="6">
    <location>
        <begin position="1"/>
        <end position="27"/>
    </location>
</feature>
<evidence type="ECO:0000256" key="3">
    <source>
        <dbReference type="ARBA" id="ARBA00020071"/>
    </source>
</evidence>
<protein>
    <recommendedName>
        <fullName evidence="3">Chitooligosaccharide deacetylase</fullName>
    </recommendedName>
    <alternativeName>
        <fullName evidence="5">Nodulation protein B</fullName>
    </alternativeName>
</protein>
<dbReference type="InterPro" id="IPR002509">
    <property type="entry name" value="NODB_dom"/>
</dbReference>
<accession>A0A7X0ECT5</accession>
<dbReference type="GO" id="GO:0016810">
    <property type="term" value="F:hydrolase activity, acting on carbon-nitrogen (but not peptide) bonds"/>
    <property type="evidence" value="ECO:0007669"/>
    <property type="project" value="InterPro"/>
</dbReference>
<dbReference type="RefSeq" id="WP_343066911.1">
    <property type="nucleotide sequence ID" value="NZ_JACIIZ010000006.1"/>
</dbReference>
<dbReference type="AlphaFoldDB" id="A0A7X0ECT5"/>
<keyword evidence="4 6" id="KW-0732">Signal</keyword>
<dbReference type="CDD" id="cd10918">
    <property type="entry name" value="CE4_NodB_like_5s_6s"/>
    <property type="match status" value="1"/>
</dbReference>
<gene>
    <name evidence="8" type="ORF">FHS74_002647</name>
</gene>
<organism evidence="8 9">
    <name type="scientific">Nitrospirillum iridis</name>
    <dbReference type="NCBI Taxonomy" id="765888"/>
    <lineage>
        <taxon>Bacteria</taxon>
        <taxon>Pseudomonadati</taxon>
        <taxon>Pseudomonadota</taxon>
        <taxon>Alphaproteobacteria</taxon>
        <taxon>Rhodospirillales</taxon>
        <taxon>Azospirillaceae</taxon>
        <taxon>Nitrospirillum</taxon>
    </lineage>
</organism>
<dbReference type="PROSITE" id="PS51677">
    <property type="entry name" value="NODB"/>
    <property type="match status" value="1"/>
</dbReference>
<dbReference type="PANTHER" id="PTHR34216">
    <property type="match status" value="1"/>
</dbReference>
<evidence type="ECO:0000256" key="4">
    <source>
        <dbReference type="ARBA" id="ARBA00022729"/>
    </source>
</evidence>
<dbReference type="Pfam" id="PF01522">
    <property type="entry name" value="Polysacc_deac_1"/>
    <property type="match status" value="1"/>
</dbReference>
<reference evidence="8 9" key="1">
    <citation type="submission" date="2020-08" db="EMBL/GenBank/DDBJ databases">
        <title>Genomic Encyclopedia of Type Strains, Phase IV (KMG-IV): sequencing the most valuable type-strain genomes for metagenomic binning, comparative biology and taxonomic classification.</title>
        <authorList>
            <person name="Goeker M."/>
        </authorList>
    </citation>
    <scope>NUCLEOTIDE SEQUENCE [LARGE SCALE GENOMIC DNA]</scope>
    <source>
        <strain evidence="8 9">DSM 22198</strain>
    </source>
</reference>
<proteinExistence type="inferred from homology"/>
<evidence type="ECO:0000256" key="6">
    <source>
        <dbReference type="SAM" id="SignalP"/>
    </source>
</evidence>
<feature type="chain" id="PRO_5031273128" description="Chitooligosaccharide deacetylase" evidence="6">
    <location>
        <begin position="28"/>
        <end position="271"/>
    </location>
</feature>
<evidence type="ECO:0000313" key="8">
    <source>
        <dbReference type="EMBL" id="MBB6252087.1"/>
    </source>
</evidence>
<comment type="similarity">
    <text evidence="2">Belongs to the polysaccharide deacetylase family.</text>
</comment>
<comment type="caution">
    <text evidence="8">The sequence shown here is derived from an EMBL/GenBank/DDBJ whole genome shotgun (WGS) entry which is preliminary data.</text>
</comment>
<evidence type="ECO:0000256" key="5">
    <source>
        <dbReference type="ARBA" id="ARBA00032976"/>
    </source>
</evidence>
<sequence>MKRNLTRCRTICLAIVALILAPLACVAQTPVEPGIPILAYHRFDPSTTGPTTVRTPVLERQLDWLETHQYQVVPLSQVVDALRGGGRDMLRADTGHAVAITVDDGHVSVYTQLYPIILRRNVPVTLFIYPSAISNASYALTWEQLAEMVKSGLVEVQSHTFWHPDFRKERARRTSDDYRAFVNSQLVRSRSTLERRLGARVDMLAWPFGIIDADLQSAAERAGYRAAFAYEGGCAVPGSPPYALPRIPVSNQAGAAFGALLAPASARKPPP</sequence>
<dbReference type="SUPFAM" id="SSF88713">
    <property type="entry name" value="Glycoside hydrolase/deacetylase"/>
    <property type="match status" value="1"/>
</dbReference>
<dbReference type="PANTHER" id="PTHR34216:SF7">
    <property type="entry name" value="POLY-BETA-1,6-N-ACETYL-D-GLUCOSAMINE N-DEACETYLASE"/>
    <property type="match status" value="1"/>
</dbReference>
<dbReference type="InterPro" id="IPR011330">
    <property type="entry name" value="Glyco_hydro/deAcase_b/a-brl"/>
</dbReference>
<keyword evidence="9" id="KW-1185">Reference proteome</keyword>
<dbReference type="Gene3D" id="3.20.20.370">
    <property type="entry name" value="Glycoside hydrolase/deacetylase"/>
    <property type="match status" value="1"/>
</dbReference>
<name>A0A7X0ECT5_9PROT</name>
<evidence type="ECO:0000259" key="7">
    <source>
        <dbReference type="PROSITE" id="PS51677"/>
    </source>
</evidence>
<dbReference type="GO" id="GO:0005975">
    <property type="term" value="P:carbohydrate metabolic process"/>
    <property type="evidence" value="ECO:0007669"/>
    <property type="project" value="InterPro"/>
</dbReference>